<evidence type="ECO:0000259" key="1">
    <source>
        <dbReference type="Pfam" id="PF07238"/>
    </source>
</evidence>
<dbReference type="Proteomes" id="UP000218151">
    <property type="component" value="Unassembled WGS sequence"/>
</dbReference>
<dbReference type="EMBL" id="NSLI01000004">
    <property type="protein sequence ID" value="PAX06964.1"/>
    <property type="molecule type" value="Genomic_DNA"/>
</dbReference>
<dbReference type="AlphaFoldDB" id="A0A2A2SCD3"/>
<accession>A0A2A2SCD3</accession>
<dbReference type="OrthoDB" id="7391081at2"/>
<sequence length="114" mass="12396">MGPPEPGAGSSDGPRVFPRVPFLGYPFEVRARGMTCAIRLRNLSCGGASGLCDEPLDVGSFVILRLEAGCFMEAEVRWVDRMNVGLKFTRPLAPAVVRRLHEAHGMLLTTRAGR</sequence>
<dbReference type="GO" id="GO:0035438">
    <property type="term" value="F:cyclic-di-GMP binding"/>
    <property type="evidence" value="ECO:0007669"/>
    <property type="project" value="InterPro"/>
</dbReference>
<dbReference type="Gene3D" id="2.40.10.220">
    <property type="entry name" value="predicted glycosyltransferase like domains"/>
    <property type="match status" value="1"/>
</dbReference>
<comment type="caution">
    <text evidence="2">The sequence shown here is derived from an EMBL/GenBank/DDBJ whole genome shotgun (WGS) entry which is preliminary data.</text>
</comment>
<dbReference type="InterPro" id="IPR009875">
    <property type="entry name" value="PilZ_domain"/>
</dbReference>
<organism evidence="2 3">
    <name type="scientific">Sphingomonas lenta</name>
    <dbReference type="NCBI Taxonomy" id="1141887"/>
    <lineage>
        <taxon>Bacteria</taxon>
        <taxon>Pseudomonadati</taxon>
        <taxon>Pseudomonadota</taxon>
        <taxon>Alphaproteobacteria</taxon>
        <taxon>Sphingomonadales</taxon>
        <taxon>Sphingomonadaceae</taxon>
        <taxon>Sphingomonas</taxon>
    </lineage>
</organism>
<keyword evidence="3" id="KW-1185">Reference proteome</keyword>
<reference evidence="3" key="1">
    <citation type="submission" date="2017-09" db="EMBL/GenBank/DDBJ databases">
        <authorList>
            <person name="Feng G."/>
            <person name="Zhu H."/>
        </authorList>
    </citation>
    <scope>NUCLEOTIDE SEQUENCE [LARGE SCALE GENOMIC DNA]</scope>
    <source>
        <strain evidence="3">1PNM-20</strain>
    </source>
</reference>
<proteinExistence type="predicted"/>
<dbReference type="SUPFAM" id="SSF141371">
    <property type="entry name" value="PilZ domain-like"/>
    <property type="match status" value="1"/>
</dbReference>
<evidence type="ECO:0000313" key="3">
    <source>
        <dbReference type="Proteomes" id="UP000218151"/>
    </source>
</evidence>
<dbReference type="Pfam" id="PF07238">
    <property type="entry name" value="PilZ"/>
    <property type="match status" value="1"/>
</dbReference>
<protein>
    <recommendedName>
        <fullName evidence="1">PilZ domain-containing protein</fullName>
    </recommendedName>
</protein>
<dbReference type="RefSeq" id="WP_095998789.1">
    <property type="nucleotide sequence ID" value="NZ_NSLI01000004.1"/>
</dbReference>
<gene>
    <name evidence="2" type="ORF">CKY28_12915</name>
</gene>
<name>A0A2A2SCD3_9SPHN</name>
<feature type="domain" description="PilZ" evidence="1">
    <location>
        <begin position="16"/>
        <end position="99"/>
    </location>
</feature>
<evidence type="ECO:0000313" key="2">
    <source>
        <dbReference type="EMBL" id="PAX06964.1"/>
    </source>
</evidence>